<evidence type="ECO:0000256" key="9">
    <source>
        <dbReference type="HAMAP-Rule" id="MF_00219"/>
    </source>
</evidence>
<dbReference type="EC" id="3.5.2.3" evidence="4 9"/>
<evidence type="ECO:0000256" key="3">
    <source>
        <dbReference type="ARBA" id="ARBA00005631"/>
    </source>
</evidence>
<feature type="binding site" description="via carbamate group" evidence="9">
    <location>
        <position position="105"/>
    </location>
    <ligand>
        <name>Zn(2+)</name>
        <dbReference type="ChEBI" id="CHEBI:29105"/>
        <label>2</label>
    </ligand>
</feature>
<feature type="modified residue" description="N6-carboxylysine" evidence="9">
    <location>
        <position position="105"/>
    </location>
</feature>
<evidence type="ECO:0000256" key="4">
    <source>
        <dbReference type="ARBA" id="ARBA00012860"/>
    </source>
</evidence>
<dbReference type="InterPro" id="IPR002195">
    <property type="entry name" value="Dihydroorotase_CS"/>
</dbReference>
<dbReference type="Pfam" id="PF01979">
    <property type="entry name" value="Amidohydro_1"/>
    <property type="match status" value="1"/>
</dbReference>
<feature type="binding site" evidence="9">
    <location>
        <position position="180"/>
    </location>
    <ligand>
        <name>Zn(2+)</name>
        <dbReference type="ChEBI" id="CHEBI:29105"/>
        <label>2</label>
    </ligand>
</feature>
<feature type="binding site" description="via carbamate group" evidence="9">
    <location>
        <position position="105"/>
    </location>
    <ligand>
        <name>Zn(2+)</name>
        <dbReference type="ChEBI" id="CHEBI:29105"/>
        <label>1</label>
    </ligand>
</feature>
<evidence type="ECO:0000256" key="5">
    <source>
        <dbReference type="ARBA" id="ARBA00022723"/>
    </source>
</evidence>
<dbReference type="PIRSF" id="PIRSF001237">
    <property type="entry name" value="DHOdimr"/>
    <property type="match status" value="1"/>
</dbReference>
<feature type="binding site" evidence="9">
    <location>
        <position position="19"/>
    </location>
    <ligand>
        <name>Zn(2+)</name>
        <dbReference type="ChEBI" id="CHEBI:29105"/>
        <label>1</label>
    </ligand>
</feature>
<feature type="active site" evidence="9">
    <location>
        <position position="253"/>
    </location>
</feature>
<dbReference type="PANTHER" id="PTHR43137">
    <property type="entry name" value="DIHYDROOROTASE"/>
    <property type="match status" value="1"/>
</dbReference>
<comment type="similarity">
    <text evidence="3 9 10">Belongs to the metallo-dependent hydrolases superfamily. DHOase family. Class II DHOase subfamily.</text>
</comment>
<dbReference type="PANTHER" id="PTHR43137:SF1">
    <property type="entry name" value="DIHYDROOROTASE"/>
    <property type="match status" value="1"/>
</dbReference>
<dbReference type="InterPro" id="IPR004721">
    <property type="entry name" value="DHOdimr"/>
</dbReference>
<comment type="subunit">
    <text evidence="9">Homodimer.</text>
</comment>
<organism evidence="12 13">
    <name type="scientific">Phenylobacterium ferrooxidans</name>
    <dbReference type="NCBI Taxonomy" id="2982689"/>
    <lineage>
        <taxon>Bacteria</taxon>
        <taxon>Pseudomonadati</taxon>
        <taxon>Pseudomonadota</taxon>
        <taxon>Alphaproteobacteria</taxon>
        <taxon>Caulobacterales</taxon>
        <taxon>Caulobacteraceae</taxon>
        <taxon>Phenylobacterium</taxon>
    </lineage>
</organism>
<reference evidence="12 13" key="1">
    <citation type="submission" date="2022-09" db="EMBL/GenBank/DDBJ databases">
        <title>New species of Phenylobacterium.</title>
        <authorList>
            <person name="Mieszkin S."/>
        </authorList>
    </citation>
    <scope>NUCLEOTIDE SEQUENCE [LARGE SCALE GENOMIC DNA]</scope>
    <source>
        <strain evidence="12 13">HK31-G</strain>
    </source>
</reference>
<evidence type="ECO:0000313" key="13">
    <source>
        <dbReference type="Proteomes" id="UP001598130"/>
    </source>
</evidence>
<dbReference type="CDD" id="cd01294">
    <property type="entry name" value="DHOase"/>
    <property type="match status" value="1"/>
</dbReference>
<evidence type="ECO:0000256" key="1">
    <source>
        <dbReference type="ARBA" id="ARBA00002368"/>
    </source>
</evidence>
<feature type="binding site" evidence="9">
    <location>
        <position position="21"/>
    </location>
    <ligand>
        <name>Zn(2+)</name>
        <dbReference type="ChEBI" id="CHEBI:29105"/>
        <label>1</label>
    </ligand>
</feature>
<dbReference type="EMBL" id="JAOTJD010000002">
    <property type="protein sequence ID" value="MFD3262683.1"/>
    <property type="molecule type" value="Genomic_DNA"/>
</dbReference>
<feature type="binding site" evidence="9">
    <location>
        <position position="257"/>
    </location>
    <ligand>
        <name>substrate</name>
    </ligand>
</feature>
<evidence type="ECO:0000256" key="10">
    <source>
        <dbReference type="RuleBase" id="RU003440"/>
    </source>
</evidence>
<keyword evidence="5 9" id="KW-0479">Metal-binding</keyword>
<feature type="binding site" evidence="9">
    <location>
        <begin position="21"/>
        <end position="23"/>
    </location>
    <ligand>
        <name>substrate</name>
    </ligand>
</feature>
<evidence type="ECO:0000313" key="12">
    <source>
        <dbReference type="EMBL" id="MFD3262683.1"/>
    </source>
</evidence>
<accession>A0ABW6CKB2</accession>
<feature type="binding site" evidence="9">
    <location>
        <position position="253"/>
    </location>
    <ligand>
        <name>Zn(2+)</name>
        <dbReference type="ChEBI" id="CHEBI:29105"/>
        <label>1</label>
    </ligand>
</feature>
<dbReference type="Gene3D" id="3.20.20.140">
    <property type="entry name" value="Metal-dependent hydrolases"/>
    <property type="match status" value="1"/>
</dbReference>
<keyword evidence="13" id="KW-1185">Reference proteome</keyword>
<dbReference type="NCBIfam" id="TIGR00856">
    <property type="entry name" value="pyrC_dimer"/>
    <property type="match status" value="1"/>
</dbReference>
<comment type="caution">
    <text evidence="12">The sequence shown here is derived from an EMBL/GenBank/DDBJ whole genome shotgun (WGS) entry which is preliminary data.</text>
</comment>
<feature type="binding site" evidence="9">
    <location>
        <position position="269"/>
    </location>
    <ligand>
        <name>substrate</name>
    </ligand>
</feature>
<feature type="binding site" evidence="9">
    <location>
        <position position="142"/>
    </location>
    <ligand>
        <name>Zn(2+)</name>
        <dbReference type="ChEBI" id="CHEBI:29105"/>
        <label>2</label>
    </ligand>
</feature>
<comment type="function">
    <text evidence="1 9">Catalyzes the reversible cyclization of carbamoyl aspartate to dihydroorotate.</text>
</comment>
<dbReference type="PROSITE" id="PS00483">
    <property type="entry name" value="DIHYDROOROTASE_2"/>
    <property type="match status" value="1"/>
</dbReference>
<feature type="binding site" evidence="9">
    <location>
        <position position="47"/>
    </location>
    <ligand>
        <name>substrate</name>
    </ligand>
</feature>
<keyword evidence="6 9" id="KW-0378">Hydrolase</keyword>
<protein>
    <recommendedName>
        <fullName evidence="4 9">Dihydroorotase</fullName>
        <shortName evidence="9">DHOase</shortName>
        <ecNumber evidence="4 9">3.5.2.3</ecNumber>
    </recommendedName>
</protein>
<dbReference type="InterPro" id="IPR006680">
    <property type="entry name" value="Amidohydro-rel"/>
</dbReference>
<keyword evidence="8 9" id="KW-0665">Pyrimidine biosynthesis</keyword>
<keyword evidence="7 9" id="KW-0862">Zinc</keyword>
<dbReference type="HAMAP" id="MF_00219">
    <property type="entry name" value="PyrC_classII"/>
    <property type="match status" value="1"/>
</dbReference>
<comment type="pathway">
    <text evidence="2 9 10">Pyrimidine metabolism; UMP biosynthesis via de novo pathway; (S)-dihydroorotate from bicarbonate: step 3/3.</text>
</comment>
<dbReference type="PROSITE" id="PS00482">
    <property type="entry name" value="DIHYDROOROTASE_1"/>
    <property type="match status" value="1"/>
</dbReference>
<evidence type="ECO:0000256" key="6">
    <source>
        <dbReference type="ARBA" id="ARBA00022801"/>
    </source>
</evidence>
<feature type="binding site" evidence="9">
    <location>
        <position position="142"/>
    </location>
    <ligand>
        <name>substrate</name>
    </ligand>
</feature>
<evidence type="ECO:0000256" key="2">
    <source>
        <dbReference type="ARBA" id="ARBA00004880"/>
    </source>
</evidence>
<dbReference type="GO" id="GO:0004151">
    <property type="term" value="F:dihydroorotase activity"/>
    <property type="evidence" value="ECO:0007669"/>
    <property type="project" value="UniProtKB-EC"/>
</dbReference>
<gene>
    <name evidence="9 12" type="primary">pyrC</name>
    <name evidence="12" type="ORF">OCL97_01760</name>
</gene>
<evidence type="ECO:0000256" key="8">
    <source>
        <dbReference type="ARBA" id="ARBA00022975"/>
    </source>
</evidence>
<dbReference type="RefSeq" id="WP_377367045.1">
    <property type="nucleotide sequence ID" value="NZ_JAOTJD010000002.1"/>
</dbReference>
<feature type="binding site" evidence="9">
    <location>
        <position position="225"/>
    </location>
    <ligand>
        <name>substrate</name>
    </ligand>
</feature>
<dbReference type="InterPro" id="IPR032466">
    <property type="entry name" value="Metal_Hydrolase"/>
</dbReference>
<evidence type="ECO:0000256" key="7">
    <source>
        <dbReference type="ARBA" id="ARBA00022833"/>
    </source>
</evidence>
<comment type="cofactor">
    <cofactor evidence="9 10">
        <name>Zn(2+)</name>
        <dbReference type="ChEBI" id="CHEBI:29105"/>
    </cofactor>
    <text evidence="9 10">Binds 2 Zn(2+) ions per subunit.</text>
</comment>
<comment type="catalytic activity">
    <reaction evidence="9 10">
        <text>(S)-dihydroorotate + H2O = N-carbamoyl-L-aspartate + H(+)</text>
        <dbReference type="Rhea" id="RHEA:24296"/>
        <dbReference type="ChEBI" id="CHEBI:15377"/>
        <dbReference type="ChEBI" id="CHEBI:15378"/>
        <dbReference type="ChEBI" id="CHEBI:30864"/>
        <dbReference type="ChEBI" id="CHEBI:32814"/>
        <dbReference type="EC" id="3.5.2.3"/>
    </reaction>
</comment>
<dbReference type="SUPFAM" id="SSF51556">
    <property type="entry name" value="Metallo-dependent hydrolases"/>
    <property type="match status" value="1"/>
</dbReference>
<name>A0ABW6CKB2_9CAUL</name>
<proteinExistence type="inferred from homology"/>
<sequence>MTLPSQHDRLVLRRPDDWHVHLRDGDVLSAVASYTARQFRRAIVMPNLVPPILTVAAAEAYRERIKQAVDPALRFDPLMVCYLTDEADPGEIARGFARKVFAACKLYPAHATTNAEHGVTDIYKVFPVLERMQRIGMPLLVHGEVTDPTIDIFDREAVFIERVFSKINVAFPGLKTVFEHITTADAVSFVIGGGPNLAATITPHHLRMNRNAMFEGGVRPHHYCLPVPKRESHRLALRRAATSGSPKFFLGTDSAPHSVMQKESACGCAGIFNAPFAIESYAMTFEEEGALHRLEGFASEYGPAFYGLAPNSDQIVLERRPVDVPAKLMEASEEFVPFHASETLPWRFAGLAEQRGLRTRREAGLALPGREAETNGQAG</sequence>
<feature type="domain" description="Amidohydrolase-related" evidence="11">
    <location>
        <begin position="17"/>
        <end position="310"/>
    </location>
</feature>
<dbReference type="Proteomes" id="UP001598130">
    <property type="component" value="Unassembled WGS sequence"/>
</dbReference>
<evidence type="ECO:0000259" key="11">
    <source>
        <dbReference type="Pfam" id="PF01979"/>
    </source>
</evidence>